<dbReference type="GeneID" id="113519084"/>
<dbReference type="Proteomes" id="UP001652740">
    <property type="component" value="Unplaced"/>
</dbReference>
<feature type="region of interest" description="Disordered" evidence="1">
    <location>
        <begin position="148"/>
        <end position="206"/>
    </location>
</feature>
<evidence type="ECO:0000313" key="4">
    <source>
        <dbReference type="RefSeq" id="XP_052749544.1"/>
    </source>
</evidence>
<keyword evidence="3" id="KW-1185">Reference proteome</keyword>
<organism evidence="3 6">
    <name type="scientific">Galleria mellonella</name>
    <name type="common">Greater wax moth</name>
    <dbReference type="NCBI Taxonomy" id="7137"/>
    <lineage>
        <taxon>Eukaryota</taxon>
        <taxon>Metazoa</taxon>
        <taxon>Ecdysozoa</taxon>
        <taxon>Arthropoda</taxon>
        <taxon>Hexapoda</taxon>
        <taxon>Insecta</taxon>
        <taxon>Pterygota</taxon>
        <taxon>Neoptera</taxon>
        <taxon>Endopterygota</taxon>
        <taxon>Lepidoptera</taxon>
        <taxon>Glossata</taxon>
        <taxon>Ditrysia</taxon>
        <taxon>Pyraloidea</taxon>
        <taxon>Pyralidae</taxon>
        <taxon>Galleriinae</taxon>
        <taxon>Galleria</taxon>
    </lineage>
</organism>
<gene>
    <name evidence="4 5 6" type="primary">LOC113519084</name>
</gene>
<evidence type="ECO:0000313" key="6">
    <source>
        <dbReference type="RefSeq" id="XP_052749547.1"/>
    </source>
</evidence>
<feature type="compositionally biased region" description="Basic residues" evidence="1">
    <location>
        <begin position="284"/>
        <end position="307"/>
    </location>
</feature>
<feature type="signal peptide" evidence="2">
    <location>
        <begin position="1"/>
        <end position="17"/>
    </location>
</feature>
<reference evidence="4 5" key="1">
    <citation type="submission" date="2025-05" db="UniProtKB">
        <authorList>
            <consortium name="RefSeq"/>
        </authorList>
    </citation>
    <scope>IDENTIFICATION</scope>
    <source>
        <tissue evidence="4 5">Whole larvae</tissue>
    </source>
</reference>
<name>A0ABM3MDS6_GALME</name>
<evidence type="ECO:0000313" key="3">
    <source>
        <dbReference type="Proteomes" id="UP001652740"/>
    </source>
</evidence>
<feature type="compositionally biased region" description="Low complexity" evidence="1">
    <location>
        <begin position="166"/>
        <end position="178"/>
    </location>
</feature>
<proteinExistence type="predicted"/>
<feature type="chain" id="PRO_5045024960" evidence="2">
    <location>
        <begin position="18"/>
        <end position="307"/>
    </location>
</feature>
<dbReference type="RefSeq" id="XP_052749547.1">
    <property type="nucleotide sequence ID" value="XM_052893587.1"/>
</dbReference>
<evidence type="ECO:0000256" key="2">
    <source>
        <dbReference type="SAM" id="SignalP"/>
    </source>
</evidence>
<evidence type="ECO:0000256" key="1">
    <source>
        <dbReference type="SAM" id="MobiDB-lite"/>
    </source>
</evidence>
<feature type="compositionally biased region" description="Basic residues" evidence="1">
    <location>
        <begin position="184"/>
        <end position="206"/>
    </location>
</feature>
<accession>A0ABM3MDS6</accession>
<keyword evidence="2" id="KW-0732">Signal</keyword>
<evidence type="ECO:0000313" key="5">
    <source>
        <dbReference type="RefSeq" id="XP_052749545.1"/>
    </source>
</evidence>
<dbReference type="RefSeq" id="XP_052749544.1">
    <property type="nucleotide sequence ID" value="XM_052893584.1"/>
</dbReference>
<protein>
    <submittedName>
        <fullName evidence="4 5">WW domain-binding protein 11-like</fullName>
    </submittedName>
</protein>
<sequence length="307" mass="34858">MLNDLSLVVLFSGLVLSKGPELPPCPTNVQYFPQNLPMHCRMPRNVNYPAFPENMLSNTMPPFPAQPPLSPAFAPPYFPSGKEGGPLPVPVPPGIPGPMPIPMPMAMVPPGPAHKLPVIVMPFYSPDHSYQKPPIRRPSKRIIEIHTRRPFYSDTSSDTDADNESASDTSSDTSSDGRGWWKGKGWRRSGRRLNKRHRPRRKKHARKDLLTPILQYVTKDGYVIFEKKITKDEAKDWLSVKKTAANKVKKDRENEAESNDYEEADKEHKRKNSKEGAELTTHRSVTKKRSHRKVNILKTKMSRQKIN</sequence>
<feature type="region of interest" description="Disordered" evidence="1">
    <location>
        <begin position="246"/>
        <end position="307"/>
    </location>
</feature>
<dbReference type="RefSeq" id="XP_052749545.1">
    <property type="nucleotide sequence ID" value="XM_052893585.1"/>
</dbReference>